<comment type="caution">
    <text evidence="3">The sequence shown here is derived from an EMBL/GenBank/DDBJ whole genome shotgun (WGS) entry which is preliminary data.</text>
</comment>
<evidence type="ECO:0000259" key="2">
    <source>
        <dbReference type="SMART" id="SM01123"/>
    </source>
</evidence>
<name>A0AAV5DZ13_ELECO</name>
<keyword evidence="5" id="KW-1185">Reference proteome</keyword>
<dbReference type="SMART" id="SM01123">
    <property type="entry name" value="DBP10CT"/>
    <property type="match status" value="1"/>
</dbReference>
<organism evidence="3 5">
    <name type="scientific">Eleusine coracana subsp. coracana</name>
    <dbReference type="NCBI Taxonomy" id="191504"/>
    <lineage>
        <taxon>Eukaryota</taxon>
        <taxon>Viridiplantae</taxon>
        <taxon>Streptophyta</taxon>
        <taxon>Embryophyta</taxon>
        <taxon>Tracheophyta</taxon>
        <taxon>Spermatophyta</taxon>
        <taxon>Magnoliopsida</taxon>
        <taxon>Liliopsida</taxon>
        <taxon>Poales</taxon>
        <taxon>Poaceae</taxon>
        <taxon>PACMAD clade</taxon>
        <taxon>Chloridoideae</taxon>
        <taxon>Cynodonteae</taxon>
        <taxon>Eleusininae</taxon>
        <taxon>Eleusine</taxon>
    </lineage>
</organism>
<feature type="compositionally biased region" description="Gly residues" evidence="1">
    <location>
        <begin position="345"/>
        <end position="356"/>
    </location>
</feature>
<dbReference type="GO" id="GO:0003723">
    <property type="term" value="F:RNA binding"/>
    <property type="evidence" value="ECO:0007669"/>
    <property type="project" value="InterPro"/>
</dbReference>
<feature type="compositionally biased region" description="Basic residues" evidence="1">
    <location>
        <begin position="326"/>
        <end position="344"/>
    </location>
</feature>
<evidence type="ECO:0000313" key="3">
    <source>
        <dbReference type="EMBL" id="GJN16243.1"/>
    </source>
</evidence>
<dbReference type="EMBL" id="BQKI01000072">
    <property type="protein sequence ID" value="GJN16314.1"/>
    <property type="molecule type" value="Genomic_DNA"/>
</dbReference>
<reference evidence="3" key="2">
    <citation type="submission" date="2021-12" db="EMBL/GenBank/DDBJ databases">
        <title>Resequencing data analysis of finger millet.</title>
        <authorList>
            <person name="Hatakeyama M."/>
            <person name="Aluri S."/>
            <person name="Balachadran M.T."/>
            <person name="Sivarajan S.R."/>
            <person name="Poveda L."/>
            <person name="Shimizu-Inatsugi R."/>
            <person name="Schlapbach R."/>
            <person name="Sreeman S.M."/>
            <person name="Shimizu K.K."/>
        </authorList>
    </citation>
    <scope>NUCLEOTIDE SEQUENCE</scope>
</reference>
<dbReference type="GO" id="GO:0005634">
    <property type="term" value="C:nucleus"/>
    <property type="evidence" value="ECO:0007669"/>
    <property type="project" value="InterPro"/>
</dbReference>
<feature type="compositionally biased region" description="Basic and acidic residues" evidence="1">
    <location>
        <begin position="285"/>
        <end position="302"/>
    </location>
</feature>
<dbReference type="GO" id="GO:0005524">
    <property type="term" value="F:ATP binding"/>
    <property type="evidence" value="ECO:0007669"/>
    <property type="project" value="InterPro"/>
</dbReference>
<feature type="compositionally biased region" description="Basic residues" evidence="1">
    <location>
        <begin position="357"/>
        <end position="369"/>
    </location>
</feature>
<dbReference type="InterPro" id="IPR012541">
    <property type="entry name" value="DBP10_C"/>
</dbReference>
<proteinExistence type="predicted"/>
<evidence type="ECO:0000313" key="4">
    <source>
        <dbReference type="EMBL" id="GJN16314.1"/>
    </source>
</evidence>
<accession>A0AAV5DZ13</accession>
<reference evidence="3" key="1">
    <citation type="journal article" date="2018" name="DNA Res.">
        <title>Multiple hybrid de novo genome assembly of finger millet, an orphan allotetraploid crop.</title>
        <authorList>
            <person name="Hatakeyama M."/>
            <person name="Aluri S."/>
            <person name="Balachadran M.T."/>
            <person name="Sivarajan S.R."/>
            <person name="Patrignani A."/>
            <person name="Gruter S."/>
            <person name="Poveda L."/>
            <person name="Shimizu-Inatsugi R."/>
            <person name="Baeten J."/>
            <person name="Francoijs K.J."/>
            <person name="Nataraja K.N."/>
            <person name="Reddy Y.A.N."/>
            <person name="Phadnis S."/>
            <person name="Ravikumar R.L."/>
            <person name="Schlapbach R."/>
            <person name="Sreeman S.M."/>
            <person name="Shimizu K.K."/>
        </authorList>
    </citation>
    <scope>NUCLEOTIDE SEQUENCE</scope>
</reference>
<evidence type="ECO:0000256" key="1">
    <source>
        <dbReference type="SAM" id="MobiDB-lite"/>
    </source>
</evidence>
<evidence type="ECO:0000313" key="5">
    <source>
        <dbReference type="Proteomes" id="UP001054889"/>
    </source>
</evidence>
<feature type="region of interest" description="Disordered" evidence="1">
    <location>
        <begin position="219"/>
        <end position="369"/>
    </location>
</feature>
<gene>
    <name evidence="3" type="primary">gb03208</name>
    <name evidence="4" type="synonym">gb03289</name>
    <name evidence="3" type="ORF">PR202_gb03208</name>
    <name evidence="4" type="ORF">PR202_gb03289</name>
</gene>
<sequence length="369" mass="40980">MFFGQMSFQLLHSQSVEIISVVSLFHILHPFINLCQLLELSHPESMTRPKQTILEAEGEATKGSNQWLDVMKRKREVHEGIINLVHQKSSIDPIPKEEEVDDISNWEKKEVVGKKRKSESFRDEEYYISSVPQNQHLEAGLSVRDNEGFVENRLDAAVLDLVDDEASGMQAQKSRYHWMKNKFVKLNNGDRVTATGKIKTESGAKLKASATGIYKKWQQKSHKSINISGQSSSNYDEGRTSNTGGYQRGDKKFSGAGRGRRSIPNADVPSEIRNPEQMQKGRQQKAKELLRLKNKSAKDGKFPSKFQRNWGGEGDGKGRGNGRPQGHSKGRGNGRPQGHGKGKGFGKGNGKGPSKGRGGKGKMKGKGAR</sequence>
<dbReference type="GO" id="GO:0003724">
    <property type="term" value="F:RNA helicase activity"/>
    <property type="evidence" value="ECO:0007669"/>
    <property type="project" value="InterPro"/>
</dbReference>
<protein>
    <recommendedName>
        <fullName evidence="2">DBP10 C-terminal domain-containing protein</fullName>
    </recommendedName>
</protein>
<dbReference type="Pfam" id="PF08147">
    <property type="entry name" value="DBP10CT"/>
    <property type="match status" value="1"/>
</dbReference>
<dbReference type="Proteomes" id="UP001054889">
    <property type="component" value="Unassembled WGS sequence"/>
</dbReference>
<feature type="compositionally biased region" description="Polar residues" evidence="1">
    <location>
        <begin position="224"/>
        <end position="245"/>
    </location>
</feature>
<feature type="domain" description="DBP10 C-terminal" evidence="2">
    <location>
        <begin position="160"/>
        <end position="220"/>
    </location>
</feature>
<dbReference type="EMBL" id="BQKI01000072">
    <property type="protein sequence ID" value="GJN16243.1"/>
    <property type="molecule type" value="Genomic_DNA"/>
</dbReference>
<dbReference type="AlphaFoldDB" id="A0AAV5DZ13"/>